<evidence type="ECO:0000313" key="3">
    <source>
        <dbReference type="Proteomes" id="UP000288603"/>
    </source>
</evidence>
<dbReference type="Proteomes" id="UP000288603">
    <property type="component" value="Unassembled WGS sequence"/>
</dbReference>
<reference evidence="2 3" key="1">
    <citation type="submission" date="2018-12" db="EMBL/GenBank/DDBJ databases">
        <authorList>
            <person name="Li F."/>
        </authorList>
    </citation>
    <scope>NUCLEOTIDE SEQUENCE [LARGE SCALE GENOMIC DNA]</scope>
    <source>
        <strain evidence="2 3">8H24J-4-2</strain>
    </source>
</reference>
<name>A0A444QCC9_9MICO</name>
<feature type="transmembrane region" description="Helical" evidence="1">
    <location>
        <begin position="31"/>
        <end position="53"/>
    </location>
</feature>
<protein>
    <submittedName>
        <fullName evidence="2">Prepilin-type N-terminal cleavage/methylation domain-containing protein</fullName>
    </submittedName>
</protein>
<proteinExistence type="predicted"/>
<dbReference type="PROSITE" id="PS00409">
    <property type="entry name" value="PROKAR_NTER_METHYL"/>
    <property type="match status" value="1"/>
</dbReference>
<dbReference type="InterPro" id="IPR013784">
    <property type="entry name" value="Carb-bd-like_fold"/>
</dbReference>
<evidence type="ECO:0000256" key="1">
    <source>
        <dbReference type="SAM" id="Phobius"/>
    </source>
</evidence>
<sequence>MPELRRVFPAPSRSIRATPSSPDSGLTLVELVVAMMVFAILALGVAYSMLATLQSSRDNRGRQVAANLAAQEIDLVRSVDDIFSIQNATRVQEVDGVPYTVSRSTGWVNSGIASSDCGSGDGVLQHKRINVAVSWGVGGAARTVRSDTVVAPGSKINDPTLGTITVQVTRADGTGAPGIAVTVKPSSTPEGAESPTEPIPVTDLSGCTYALKIKPGNYDVTIAKDGYVTSAHAAVETQKDRRVTQGSATAVSFSYDLAVDFAPTFIHGAGGSVTAPEALDLSFSSTAGTVTTTVGSVRPKLFPSDSGYTVLAGKISEVSGGGIACDAIDPARWPDTTAADGAAVSGFVVPPTSAAPGTSTTASVPVAVVKLTMPAGSTATVTARSVSASEDTPSGDAPGCDTSMTYVLGSISGEKQFVMPFGVWSFTTSSGTVGVMPGTSAVPVTGGSSTNGLVILDPRRPVVTP</sequence>
<dbReference type="EMBL" id="RZNC01000002">
    <property type="protein sequence ID" value="RWZ64298.1"/>
    <property type="molecule type" value="Genomic_DNA"/>
</dbReference>
<dbReference type="SUPFAM" id="SSF54523">
    <property type="entry name" value="Pili subunits"/>
    <property type="match status" value="1"/>
</dbReference>
<keyword evidence="3" id="KW-1185">Reference proteome</keyword>
<dbReference type="SUPFAM" id="SSF49452">
    <property type="entry name" value="Starch-binding domain-like"/>
    <property type="match status" value="1"/>
</dbReference>
<dbReference type="InterPro" id="IPR012902">
    <property type="entry name" value="N_methyl_site"/>
</dbReference>
<dbReference type="InterPro" id="IPR045584">
    <property type="entry name" value="Pilin-like"/>
</dbReference>
<gene>
    <name evidence="2" type="ORF">ELQ92_05900</name>
</gene>
<accession>A0A444QCC9</accession>
<dbReference type="Pfam" id="PF07963">
    <property type="entry name" value="N_methyl"/>
    <property type="match status" value="1"/>
</dbReference>
<keyword evidence="1" id="KW-1133">Transmembrane helix</keyword>
<dbReference type="NCBIfam" id="TIGR02532">
    <property type="entry name" value="IV_pilin_GFxxxE"/>
    <property type="match status" value="1"/>
</dbReference>
<keyword evidence="1" id="KW-0812">Transmembrane</keyword>
<comment type="caution">
    <text evidence="2">The sequence shown here is derived from an EMBL/GenBank/DDBJ whole genome shotgun (WGS) entry which is preliminary data.</text>
</comment>
<dbReference type="RefSeq" id="WP_128498098.1">
    <property type="nucleotide sequence ID" value="NZ_RZNC01000002.1"/>
</dbReference>
<evidence type="ECO:0000313" key="2">
    <source>
        <dbReference type="EMBL" id="RWZ64298.1"/>
    </source>
</evidence>
<dbReference type="OrthoDB" id="5244741at2"/>
<keyword evidence="1" id="KW-0472">Membrane</keyword>
<dbReference type="AlphaFoldDB" id="A0A444QCC9"/>
<organism evidence="2 3">
    <name type="scientific">Labedella populi</name>
    <dbReference type="NCBI Taxonomy" id="2498850"/>
    <lineage>
        <taxon>Bacteria</taxon>
        <taxon>Bacillati</taxon>
        <taxon>Actinomycetota</taxon>
        <taxon>Actinomycetes</taxon>
        <taxon>Micrococcales</taxon>
        <taxon>Microbacteriaceae</taxon>
        <taxon>Labedella</taxon>
    </lineage>
</organism>
<dbReference type="Gene3D" id="2.60.40.1120">
    <property type="entry name" value="Carboxypeptidase-like, regulatory domain"/>
    <property type="match status" value="1"/>
</dbReference>
<dbReference type="GO" id="GO:0030246">
    <property type="term" value="F:carbohydrate binding"/>
    <property type="evidence" value="ECO:0007669"/>
    <property type="project" value="InterPro"/>
</dbReference>